<dbReference type="InterPro" id="IPR054357">
    <property type="entry name" value="MFE-2_N"/>
</dbReference>
<accession>A0ABN1RGW7</accession>
<dbReference type="Pfam" id="PF01575">
    <property type="entry name" value="MaoC_dehydratas"/>
    <property type="match status" value="1"/>
</dbReference>
<evidence type="ECO:0000313" key="4">
    <source>
        <dbReference type="EMBL" id="GAA0957040.1"/>
    </source>
</evidence>
<dbReference type="InterPro" id="IPR002539">
    <property type="entry name" value="MaoC-like_dom"/>
</dbReference>
<organism evidence="4 5">
    <name type="scientific">Actinocorallia libanotica</name>
    <dbReference type="NCBI Taxonomy" id="46162"/>
    <lineage>
        <taxon>Bacteria</taxon>
        <taxon>Bacillati</taxon>
        <taxon>Actinomycetota</taxon>
        <taxon>Actinomycetes</taxon>
        <taxon>Streptosporangiales</taxon>
        <taxon>Thermomonosporaceae</taxon>
        <taxon>Actinocorallia</taxon>
    </lineage>
</organism>
<feature type="domain" description="MaoC-like" evidence="2">
    <location>
        <begin position="151"/>
        <end position="252"/>
    </location>
</feature>
<evidence type="ECO:0000256" key="1">
    <source>
        <dbReference type="ARBA" id="ARBA00005254"/>
    </source>
</evidence>
<evidence type="ECO:0000259" key="3">
    <source>
        <dbReference type="Pfam" id="PF22622"/>
    </source>
</evidence>
<sequence length="269" mass="28063">MDDRPASAWIGHDLGERTVSWTERDAILYALAVGARADELDLVFEDRLRTLPTFGLTLAQWAPDALGGLGAFDAGRALHGAQRLEVLADLPPRGELTMSARVEAVWDKGSAAVFEVRVDSPCFVARWSIFAPGQGGFGGERGPGGRAAAGGGPPGLTAPVATFAEQAALYRLCGDRHAIHIDPAASRAIGQERPILHGLCTMATSLVGLARALGEHPADLREAEVRFTSPVLPGDVLSLAAHVEGRSAAFEVGKDGRTVLGSGRAGFGG</sequence>
<dbReference type="Pfam" id="PF22622">
    <property type="entry name" value="MFE-2_hydrat-2_N"/>
    <property type="match status" value="1"/>
</dbReference>
<dbReference type="PANTHER" id="PTHR13078">
    <property type="entry name" value="PEROXISOMAL MULTIFUNCTIONAL ENZYME TYPE 2-RELATED"/>
    <property type="match status" value="1"/>
</dbReference>
<dbReference type="SUPFAM" id="SSF54637">
    <property type="entry name" value="Thioesterase/thiol ester dehydrase-isomerase"/>
    <property type="match status" value="2"/>
</dbReference>
<keyword evidence="5" id="KW-1185">Reference proteome</keyword>
<evidence type="ECO:0000259" key="2">
    <source>
        <dbReference type="Pfam" id="PF01575"/>
    </source>
</evidence>
<reference evidence="4 5" key="1">
    <citation type="journal article" date="2019" name="Int. J. Syst. Evol. Microbiol.">
        <title>The Global Catalogue of Microorganisms (GCM) 10K type strain sequencing project: providing services to taxonomists for standard genome sequencing and annotation.</title>
        <authorList>
            <consortium name="The Broad Institute Genomics Platform"/>
            <consortium name="The Broad Institute Genome Sequencing Center for Infectious Disease"/>
            <person name="Wu L."/>
            <person name="Ma J."/>
        </authorList>
    </citation>
    <scope>NUCLEOTIDE SEQUENCE [LARGE SCALE GENOMIC DNA]</scope>
    <source>
        <strain evidence="4 5">JCM 10696</strain>
    </source>
</reference>
<proteinExistence type="inferred from homology"/>
<name>A0ABN1RGW7_9ACTN</name>
<dbReference type="EMBL" id="BAAAHH010000018">
    <property type="protein sequence ID" value="GAA0957040.1"/>
    <property type="molecule type" value="Genomic_DNA"/>
</dbReference>
<evidence type="ECO:0000313" key="5">
    <source>
        <dbReference type="Proteomes" id="UP001500665"/>
    </source>
</evidence>
<dbReference type="InterPro" id="IPR029069">
    <property type="entry name" value="HotDog_dom_sf"/>
</dbReference>
<comment type="similarity">
    <text evidence="1">Belongs to the enoyl-CoA hydratase/isomerase family.</text>
</comment>
<feature type="domain" description="Peroxisomal multifunctional enzyme type 2-like N-terminal" evidence="3">
    <location>
        <begin position="21"/>
        <end position="120"/>
    </location>
</feature>
<protein>
    <submittedName>
        <fullName evidence="4">MaoC/PaaZ C-terminal domain-containing protein</fullName>
    </submittedName>
</protein>
<dbReference type="Gene3D" id="3.10.129.10">
    <property type="entry name" value="Hotdog Thioesterase"/>
    <property type="match status" value="1"/>
</dbReference>
<dbReference type="Proteomes" id="UP001500665">
    <property type="component" value="Unassembled WGS sequence"/>
</dbReference>
<comment type="caution">
    <text evidence="4">The sequence shown here is derived from an EMBL/GenBank/DDBJ whole genome shotgun (WGS) entry which is preliminary data.</text>
</comment>
<gene>
    <name evidence="4" type="ORF">GCM10009550_43810</name>
</gene>
<dbReference type="PANTHER" id="PTHR13078:SF56">
    <property type="entry name" value="PEROXISOMAL MULTIFUNCTIONAL ENZYME TYPE 2"/>
    <property type="match status" value="1"/>
</dbReference>